<sequence length="279" mass="32135">MKQKLSLFLTLLSALGTAPLAQAIDLSAIKEQGKIVSENFSRVYQTNLITKNFAINDISHQYLLGYGQVFTIETNIDFLPILNNIPSHQNEHLATEEPQTEAHKQQLNNKKELEALQLEERNLAHHEFSLDKKIKSMQKRSKASNQEAELQKLDKSIRQSQTELDELRDKKQLIAVRIKNKKMANTMQQSKEKPIQGLSRKAIYQTMLKRTYELVCTEKLLSALPESEQLTVIFKDLGEEQNDDFKDEVWAINMGDASQCQRKELSIKQLDAKAKKYQY</sequence>
<feature type="chain" id="PRO_5021486108" evidence="2">
    <location>
        <begin position="24"/>
        <end position="279"/>
    </location>
</feature>
<reference evidence="3 4" key="1">
    <citation type="submission" date="2019-01" db="EMBL/GenBank/DDBJ databases">
        <title>Litorilituus lipolytica sp. nov., isolated from intertidal sand of the Yellow Sea in China.</title>
        <authorList>
            <person name="Liu A."/>
        </authorList>
    </citation>
    <scope>NUCLEOTIDE SEQUENCE [LARGE SCALE GENOMIC DNA]</scope>
    <source>
        <strain evidence="3 4">RZ04</strain>
    </source>
</reference>
<evidence type="ECO:0000313" key="3">
    <source>
        <dbReference type="EMBL" id="TPH13956.1"/>
    </source>
</evidence>
<protein>
    <submittedName>
        <fullName evidence="3">Uncharacterized protein</fullName>
    </submittedName>
</protein>
<dbReference type="RefSeq" id="WP_140604140.1">
    <property type="nucleotide sequence ID" value="NZ_SAWY01000027.1"/>
</dbReference>
<feature type="coiled-coil region" evidence="1">
    <location>
        <begin position="143"/>
        <end position="170"/>
    </location>
</feature>
<comment type="caution">
    <text evidence="3">The sequence shown here is derived from an EMBL/GenBank/DDBJ whole genome shotgun (WGS) entry which is preliminary data.</text>
</comment>
<organism evidence="3 4">
    <name type="scientific">Litorilituus lipolyticus</name>
    <dbReference type="NCBI Taxonomy" id="2491017"/>
    <lineage>
        <taxon>Bacteria</taxon>
        <taxon>Pseudomonadati</taxon>
        <taxon>Pseudomonadota</taxon>
        <taxon>Gammaproteobacteria</taxon>
        <taxon>Alteromonadales</taxon>
        <taxon>Colwelliaceae</taxon>
        <taxon>Litorilituus</taxon>
    </lineage>
</organism>
<evidence type="ECO:0000256" key="1">
    <source>
        <dbReference type="SAM" id="Coils"/>
    </source>
</evidence>
<proteinExistence type="predicted"/>
<evidence type="ECO:0000256" key="2">
    <source>
        <dbReference type="SAM" id="SignalP"/>
    </source>
</evidence>
<dbReference type="OrthoDB" id="6398454at2"/>
<evidence type="ECO:0000313" key="4">
    <source>
        <dbReference type="Proteomes" id="UP000315303"/>
    </source>
</evidence>
<dbReference type="AlphaFoldDB" id="A0A502KR18"/>
<accession>A0A502KR18</accession>
<gene>
    <name evidence="3" type="ORF">EPA86_12635</name>
</gene>
<dbReference type="EMBL" id="SAWY01000027">
    <property type="protein sequence ID" value="TPH13956.1"/>
    <property type="molecule type" value="Genomic_DNA"/>
</dbReference>
<keyword evidence="2" id="KW-0732">Signal</keyword>
<name>A0A502KR18_9GAMM</name>
<keyword evidence="4" id="KW-1185">Reference proteome</keyword>
<keyword evidence="1" id="KW-0175">Coiled coil</keyword>
<dbReference type="Proteomes" id="UP000315303">
    <property type="component" value="Unassembled WGS sequence"/>
</dbReference>
<feature type="signal peptide" evidence="2">
    <location>
        <begin position="1"/>
        <end position="23"/>
    </location>
</feature>